<dbReference type="Proteomes" id="UP000001918">
    <property type="component" value="Chromosome"/>
</dbReference>
<dbReference type="EMBL" id="CP001738">
    <property type="protein sequence ID" value="ACY98646.1"/>
    <property type="molecule type" value="Genomic_DNA"/>
</dbReference>
<accession>D1A908</accession>
<keyword evidence="3" id="KW-1185">Reference proteome</keyword>
<evidence type="ECO:0000313" key="2">
    <source>
        <dbReference type="EMBL" id="ACY98646.1"/>
    </source>
</evidence>
<feature type="compositionally biased region" description="Basic residues" evidence="1">
    <location>
        <begin position="72"/>
        <end position="81"/>
    </location>
</feature>
<feature type="region of interest" description="Disordered" evidence="1">
    <location>
        <begin position="1"/>
        <end position="33"/>
    </location>
</feature>
<evidence type="ECO:0000313" key="3">
    <source>
        <dbReference type="Proteomes" id="UP000001918"/>
    </source>
</evidence>
<proteinExistence type="predicted"/>
<dbReference type="KEGG" id="tcu:Tcur_3104"/>
<gene>
    <name evidence="2" type="ordered locus">Tcur_3104</name>
</gene>
<dbReference type="HOGENOM" id="CLU_2572736_0_0_11"/>
<feature type="region of interest" description="Disordered" evidence="1">
    <location>
        <begin position="58"/>
        <end position="81"/>
    </location>
</feature>
<reference evidence="2 3" key="1">
    <citation type="journal article" date="2011" name="Stand. Genomic Sci.">
        <title>Complete genome sequence of Thermomonospora curvata type strain (B9).</title>
        <authorList>
            <person name="Chertkov O."/>
            <person name="Sikorski J."/>
            <person name="Nolan M."/>
            <person name="Lapidus A."/>
            <person name="Lucas S."/>
            <person name="Del Rio T.G."/>
            <person name="Tice H."/>
            <person name="Cheng J.F."/>
            <person name="Goodwin L."/>
            <person name="Pitluck S."/>
            <person name="Liolios K."/>
            <person name="Ivanova N."/>
            <person name="Mavromatis K."/>
            <person name="Mikhailova N."/>
            <person name="Ovchinnikova G."/>
            <person name="Pati A."/>
            <person name="Chen A."/>
            <person name="Palaniappan K."/>
            <person name="Djao O.D."/>
            <person name="Land M."/>
            <person name="Hauser L."/>
            <person name="Chang Y.J."/>
            <person name="Jeffries C.D."/>
            <person name="Brettin T."/>
            <person name="Han C."/>
            <person name="Detter J.C."/>
            <person name="Rohde M."/>
            <person name="Goker M."/>
            <person name="Woyke T."/>
            <person name="Bristow J."/>
            <person name="Eisen J.A."/>
            <person name="Markowitz V."/>
            <person name="Hugenholtz P."/>
            <person name="Klenk H.P."/>
            <person name="Kyrpides N.C."/>
        </authorList>
    </citation>
    <scope>NUCLEOTIDE SEQUENCE [LARGE SCALE GENOMIC DNA]</scope>
    <source>
        <strain evidence="3">ATCC 19995 / DSM 43183 / JCM 3096 / KCTC 9072 / NBRC 15933 / NCIMB 10081 / Henssen B9</strain>
    </source>
</reference>
<sequence length="81" mass="8281">MITSTVTAGYSAPIALTQDRPPSSTSANPHHSAQPACMDGIAAYWLVSVPALCPEYSPHEPSACTGSTKPSPVRKRGGASG</sequence>
<name>D1A908_THECD</name>
<protein>
    <submittedName>
        <fullName evidence="2">Uncharacterized protein</fullName>
    </submittedName>
</protein>
<organism evidence="2 3">
    <name type="scientific">Thermomonospora curvata (strain ATCC 19995 / DSM 43183 / JCM 3096 / KCTC 9072 / NBRC 15933 / NCIMB 10081 / Henssen B9)</name>
    <dbReference type="NCBI Taxonomy" id="471852"/>
    <lineage>
        <taxon>Bacteria</taxon>
        <taxon>Bacillati</taxon>
        <taxon>Actinomycetota</taxon>
        <taxon>Actinomycetes</taxon>
        <taxon>Streptosporangiales</taxon>
        <taxon>Thermomonosporaceae</taxon>
        <taxon>Thermomonospora</taxon>
    </lineage>
</organism>
<evidence type="ECO:0000256" key="1">
    <source>
        <dbReference type="SAM" id="MobiDB-lite"/>
    </source>
</evidence>
<feature type="compositionally biased region" description="Polar residues" evidence="1">
    <location>
        <begin position="20"/>
        <end position="31"/>
    </location>
</feature>
<dbReference type="AlphaFoldDB" id="D1A908"/>